<feature type="non-terminal residue" evidence="1">
    <location>
        <position position="64"/>
    </location>
</feature>
<feature type="non-terminal residue" evidence="1">
    <location>
        <position position="1"/>
    </location>
</feature>
<accession>A0AAV7UF33</accession>
<evidence type="ECO:0000313" key="2">
    <source>
        <dbReference type="Proteomes" id="UP001066276"/>
    </source>
</evidence>
<dbReference type="Pfam" id="PF20672">
    <property type="entry name" value="Gag_FV_central"/>
    <property type="match status" value="1"/>
</dbReference>
<comment type="caution">
    <text evidence="1">The sequence shown here is derived from an EMBL/GenBank/DDBJ whole genome shotgun (WGS) entry which is preliminary data.</text>
</comment>
<protein>
    <submittedName>
        <fullName evidence="1">Uncharacterized protein</fullName>
    </submittedName>
</protein>
<dbReference type="AlphaFoldDB" id="A0AAV7UF33"/>
<keyword evidence="2" id="KW-1185">Reference proteome</keyword>
<reference evidence="1" key="1">
    <citation type="journal article" date="2022" name="bioRxiv">
        <title>Sequencing and chromosome-scale assembly of the giantPleurodeles waltlgenome.</title>
        <authorList>
            <person name="Brown T."/>
            <person name="Elewa A."/>
            <person name="Iarovenko S."/>
            <person name="Subramanian E."/>
            <person name="Araus A.J."/>
            <person name="Petzold A."/>
            <person name="Susuki M."/>
            <person name="Suzuki K.-i.T."/>
            <person name="Hayashi T."/>
            <person name="Toyoda A."/>
            <person name="Oliveira C."/>
            <person name="Osipova E."/>
            <person name="Leigh N.D."/>
            <person name="Simon A."/>
            <person name="Yun M.H."/>
        </authorList>
    </citation>
    <scope>NUCLEOTIDE SEQUENCE</scope>
    <source>
        <strain evidence="1">20211129_DDA</strain>
        <tissue evidence="1">Liver</tissue>
    </source>
</reference>
<dbReference type="EMBL" id="JANPWB010000005">
    <property type="protein sequence ID" value="KAJ1187146.1"/>
    <property type="molecule type" value="Genomic_DNA"/>
</dbReference>
<proteinExistence type="predicted"/>
<gene>
    <name evidence="1" type="ORF">NDU88_003925</name>
</gene>
<organism evidence="1 2">
    <name type="scientific">Pleurodeles waltl</name>
    <name type="common">Iberian ribbed newt</name>
    <dbReference type="NCBI Taxonomy" id="8319"/>
    <lineage>
        <taxon>Eukaryota</taxon>
        <taxon>Metazoa</taxon>
        <taxon>Chordata</taxon>
        <taxon>Craniata</taxon>
        <taxon>Vertebrata</taxon>
        <taxon>Euteleostomi</taxon>
        <taxon>Amphibia</taxon>
        <taxon>Batrachia</taxon>
        <taxon>Caudata</taxon>
        <taxon>Salamandroidea</taxon>
        <taxon>Salamandridae</taxon>
        <taxon>Pleurodelinae</taxon>
        <taxon>Pleurodeles</taxon>
    </lineage>
</organism>
<dbReference type="Proteomes" id="UP001066276">
    <property type="component" value="Chromosome 3_1"/>
</dbReference>
<name>A0AAV7UF33_PLEWA</name>
<sequence length="64" mass="7087">RPAPPVAGGYQLATGINPQTVHTIMGKVPSDREKIPFWIAQKTNQLEGVFPHTGPQEKHRLLTM</sequence>
<evidence type="ECO:0000313" key="1">
    <source>
        <dbReference type="EMBL" id="KAJ1187146.1"/>
    </source>
</evidence>